<dbReference type="InterPro" id="IPR029063">
    <property type="entry name" value="SAM-dependent_MTases_sf"/>
</dbReference>
<comment type="caution">
    <text evidence="1">The sequence shown here is derived from an EMBL/GenBank/DDBJ whole genome shotgun (WGS) entry which is preliminary data.</text>
</comment>
<keyword evidence="2" id="KW-1185">Reference proteome</keyword>
<gene>
    <name evidence="1" type="ORF">AK812_SmicGene43627</name>
</gene>
<sequence>MMAYLEQQLKEDFPVMNGVLQKMDELCEQASRDLQQKLLQAEAGVDTVSSPPRRQKFELMAMQKQAGQDVTAKLHECLSGVDFRRATSFCLVHDKVCPIPDTRTYEDQGMLTIAIAGISCPMLSLDWSCMGSKHGLAGKGNQANIMWVRERCAKQEKVIIMECTSLFDESEAATKMLSSLYDFQSIIVGPDDFGLPCTRQRKFSVGILRSWGYMDAPLSEIGSFFKIRRICGDVYLTAPLKDVLEHQASRAAERGFARSSASLLDVAQLLPPAMAIRREVYRDRLREQGLSTGLCMLGQNAESFGHISETCPALLRSSTVWCFGRSAERELLAKEHLVVMGLPVYPHLEATGFACPFKEILDGPKQLSDPQVKALAGNSISVPVFGHLVTYVLAHLQRGSQAVMMDECGRSRALKAKMLTA</sequence>
<dbReference type="Proteomes" id="UP000186817">
    <property type="component" value="Unassembled WGS sequence"/>
</dbReference>
<protein>
    <submittedName>
        <fullName evidence="1">Uncharacterized protein</fullName>
    </submittedName>
</protein>
<dbReference type="Gene3D" id="3.40.50.150">
    <property type="entry name" value="Vaccinia Virus protein VP39"/>
    <property type="match status" value="1"/>
</dbReference>
<evidence type="ECO:0000313" key="1">
    <source>
        <dbReference type="EMBL" id="OLP76441.1"/>
    </source>
</evidence>
<evidence type="ECO:0000313" key="2">
    <source>
        <dbReference type="Proteomes" id="UP000186817"/>
    </source>
</evidence>
<dbReference type="OMA" id="GNQANIM"/>
<dbReference type="EMBL" id="LSRX01002024">
    <property type="protein sequence ID" value="OLP76441.1"/>
    <property type="molecule type" value="Genomic_DNA"/>
</dbReference>
<dbReference type="SUPFAM" id="SSF53335">
    <property type="entry name" value="S-adenosyl-L-methionine-dependent methyltransferases"/>
    <property type="match status" value="1"/>
</dbReference>
<accession>A0A1Q9C0J1</accession>
<proteinExistence type="predicted"/>
<reference evidence="1 2" key="1">
    <citation type="submission" date="2016-02" db="EMBL/GenBank/DDBJ databases">
        <title>Genome analysis of coral dinoflagellate symbionts highlights evolutionary adaptations to a symbiotic lifestyle.</title>
        <authorList>
            <person name="Aranda M."/>
            <person name="Li Y."/>
            <person name="Liew Y.J."/>
            <person name="Baumgarten S."/>
            <person name="Simakov O."/>
            <person name="Wilson M."/>
            <person name="Piel J."/>
            <person name="Ashoor H."/>
            <person name="Bougouffa S."/>
            <person name="Bajic V.B."/>
            <person name="Ryu T."/>
            <person name="Ravasi T."/>
            <person name="Bayer T."/>
            <person name="Micklem G."/>
            <person name="Kim H."/>
            <person name="Bhak J."/>
            <person name="Lajeunesse T.C."/>
            <person name="Voolstra C.R."/>
        </authorList>
    </citation>
    <scope>NUCLEOTIDE SEQUENCE [LARGE SCALE GENOMIC DNA]</scope>
    <source>
        <strain evidence="1 2">CCMP2467</strain>
    </source>
</reference>
<dbReference type="AlphaFoldDB" id="A0A1Q9C0J1"/>
<name>A0A1Q9C0J1_SYMMI</name>
<organism evidence="1 2">
    <name type="scientific">Symbiodinium microadriaticum</name>
    <name type="common">Dinoflagellate</name>
    <name type="synonym">Zooxanthella microadriatica</name>
    <dbReference type="NCBI Taxonomy" id="2951"/>
    <lineage>
        <taxon>Eukaryota</taxon>
        <taxon>Sar</taxon>
        <taxon>Alveolata</taxon>
        <taxon>Dinophyceae</taxon>
        <taxon>Suessiales</taxon>
        <taxon>Symbiodiniaceae</taxon>
        <taxon>Symbiodinium</taxon>
    </lineage>
</organism>
<dbReference type="OrthoDB" id="411488at2759"/>